<dbReference type="PANTHER" id="PTHR22572">
    <property type="entry name" value="SUGAR-1-PHOSPHATE GUANYL TRANSFERASE"/>
    <property type="match status" value="1"/>
</dbReference>
<dbReference type="Gene3D" id="2.160.10.10">
    <property type="entry name" value="Hexapeptide repeat proteins"/>
    <property type="match status" value="1"/>
</dbReference>
<dbReference type="CDD" id="cd04181">
    <property type="entry name" value="NTP_transferase"/>
    <property type="match status" value="1"/>
</dbReference>
<evidence type="ECO:0000313" key="2">
    <source>
        <dbReference type="EMBL" id="HCT58463.1"/>
    </source>
</evidence>
<reference evidence="2 3" key="1">
    <citation type="journal article" date="2018" name="Nat. Biotechnol.">
        <title>A standardized bacterial taxonomy based on genome phylogeny substantially revises the tree of life.</title>
        <authorList>
            <person name="Parks D.H."/>
            <person name="Chuvochina M."/>
            <person name="Waite D.W."/>
            <person name="Rinke C."/>
            <person name="Skarshewski A."/>
            <person name="Chaumeil P.A."/>
            <person name="Hugenholtz P."/>
        </authorList>
    </citation>
    <scope>NUCLEOTIDE SEQUENCE [LARGE SCALE GENOMIC DNA]</scope>
    <source>
        <strain evidence="2">UBA8844</strain>
    </source>
</reference>
<accession>A0A3D4VBH6</accession>
<dbReference type="AlphaFoldDB" id="A0A3D4VBH6"/>
<dbReference type="SUPFAM" id="SSF53448">
    <property type="entry name" value="Nucleotide-diphospho-sugar transferases"/>
    <property type="match status" value="1"/>
</dbReference>
<comment type="caution">
    <text evidence="2">The sequence shown here is derived from an EMBL/GenBank/DDBJ whole genome shotgun (WGS) entry which is preliminary data.</text>
</comment>
<keyword evidence="2" id="KW-0808">Transferase</keyword>
<proteinExistence type="predicted"/>
<dbReference type="OMA" id="EWMDCGN"/>
<gene>
    <name evidence="2" type="ORF">DGD08_14760</name>
</gene>
<protein>
    <submittedName>
        <fullName evidence="2">Nucleotidyltransferase</fullName>
    </submittedName>
</protein>
<dbReference type="EMBL" id="DPIY01000010">
    <property type="protein sequence ID" value="HCT58463.1"/>
    <property type="molecule type" value="Genomic_DNA"/>
</dbReference>
<dbReference type="InterPro" id="IPR005835">
    <property type="entry name" value="NTP_transferase_dom"/>
</dbReference>
<dbReference type="GO" id="GO:0016740">
    <property type="term" value="F:transferase activity"/>
    <property type="evidence" value="ECO:0007669"/>
    <property type="project" value="UniProtKB-KW"/>
</dbReference>
<dbReference type="Gene3D" id="3.90.550.10">
    <property type="entry name" value="Spore Coat Polysaccharide Biosynthesis Protein SpsA, Chain A"/>
    <property type="match status" value="1"/>
</dbReference>
<sequence>MKVIIPLAGKGTRLRPHTHVVPKPMLKVAGRPVMSYVMDDVMRLGNVEQVVYITGHLKEKVEAFTKANYAIPSVFIEQAVQDGTAGAVALARDYVDQPVLIIFVDTIFDADLSITKDTEADGIIWTKEVEDYQRFGVVVTDAEGHMTRIVEKPKEPISKRANIGLYYIRNWKLLYEGIAHVLTTTPNKGEWYLTDAFQYMIDKGAKIKVVDVDGWYDAGQLETLLDTNRTMLEKGRARRPGTLGEGATIVEPVYIEDGVTIEHATVGPNVSIGAGSTIRHATVRDTVAGEHAHISNATLHDCFLGDHVVVDGVSGRMTLGDHSELRGEG</sequence>
<dbReference type="InterPro" id="IPR050486">
    <property type="entry name" value="Mannose-1P_guanyltransferase"/>
</dbReference>
<organism evidence="2 3">
    <name type="scientific">Gemmatimonas aurantiaca</name>
    <dbReference type="NCBI Taxonomy" id="173480"/>
    <lineage>
        <taxon>Bacteria</taxon>
        <taxon>Pseudomonadati</taxon>
        <taxon>Gemmatimonadota</taxon>
        <taxon>Gemmatimonadia</taxon>
        <taxon>Gemmatimonadales</taxon>
        <taxon>Gemmatimonadaceae</taxon>
        <taxon>Gemmatimonas</taxon>
    </lineage>
</organism>
<name>A0A3D4VBH6_9BACT</name>
<dbReference type="Proteomes" id="UP000264071">
    <property type="component" value="Unassembled WGS sequence"/>
</dbReference>
<evidence type="ECO:0000313" key="3">
    <source>
        <dbReference type="Proteomes" id="UP000264071"/>
    </source>
</evidence>
<feature type="domain" description="Nucleotidyl transferase" evidence="1">
    <location>
        <begin position="4"/>
        <end position="232"/>
    </location>
</feature>
<dbReference type="Pfam" id="PF00483">
    <property type="entry name" value="NTP_transferase"/>
    <property type="match status" value="1"/>
</dbReference>
<evidence type="ECO:0000259" key="1">
    <source>
        <dbReference type="Pfam" id="PF00483"/>
    </source>
</evidence>
<dbReference type="InterPro" id="IPR029044">
    <property type="entry name" value="Nucleotide-diphossugar_trans"/>
</dbReference>